<feature type="region of interest" description="Disordered" evidence="2">
    <location>
        <begin position="1"/>
        <end position="370"/>
    </location>
</feature>
<proteinExistence type="predicted"/>
<keyword evidence="5" id="KW-1185">Reference proteome</keyword>
<keyword evidence="1" id="KW-0694">RNA-binding</keyword>
<accession>T0MI88</accession>
<feature type="compositionally biased region" description="Polar residues" evidence="2">
    <location>
        <begin position="75"/>
        <end position="87"/>
    </location>
</feature>
<feature type="compositionally biased region" description="Polar residues" evidence="2">
    <location>
        <begin position="240"/>
        <end position="251"/>
    </location>
</feature>
<evidence type="ECO:0000313" key="5">
    <source>
        <dbReference type="Proteomes" id="UP000053780"/>
    </source>
</evidence>
<feature type="compositionally biased region" description="Polar residues" evidence="2">
    <location>
        <begin position="345"/>
        <end position="354"/>
    </location>
</feature>
<dbReference type="HOGENOM" id="CLU_578837_0_0_1"/>
<dbReference type="InterPro" id="IPR000504">
    <property type="entry name" value="RRM_dom"/>
</dbReference>
<dbReference type="InterPro" id="IPR012677">
    <property type="entry name" value="Nucleotide-bd_a/b_plait_sf"/>
</dbReference>
<evidence type="ECO:0000256" key="2">
    <source>
        <dbReference type="SAM" id="MobiDB-lite"/>
    </source>
</evidence>
<feature type="compositionally biased region" description="Low complexity" evidence="2">
    <location>
        <begin position="8"/>
        <end position="17"/>
    </location>
</feature>
<protein>
    <submittedName>
        <fullName evidence="4">Transformer-2 protein-like protein beta</fullName>
    </submittedName>
</protein>
<feature type="compositionally biased region" description="Basic and acidic residues" evidence="2">
    <location>
        <begin position="57"/>
        <end position="74"/>
    </location>
</feature>
<evidence type="ECO:0000313" key="4">
    <source>
        <dbReference type="EMBL" id="EQB60695.1"/>
    </source>
</evidence>
<feature type="compositionally biased region" description="Basic and acidic residues" evidence="2">
    <location>
        <begin position="253"/>
        <end position="324"/>
    </location>
</feature>
<feature type="domain" description="RRM" evidence="3">
    <location>
        <begin position="383"/>
        <end position="464"/>
    </location>
</feature>
<dbReference type="OrthoDB" id="439808at2759"/>
<reference evidence="4 5" key="1">
    <citation type="journal article" date="2013" name="BMC Genomics">
        <title>Genome sequencing and comparative genomics of honey bee microsporidia, Nosema apis reveal novel insights into host-parasite interactions.</title>
        <authorList>
            <person name="Chen Yp."/>
            <person name="Pettis J.S."/>
            <person name="Zhao Y."/>
            <person name="Liu X."/>
            <person name="Tallon L.J."/>
            <person name="Sadzewicz L.D."/>
            <person name="Li R."/>
            <person name="Zheng H."/>
            <person name="Huang S."/>
            <person name="Zhang X."/>
            <person name="Hamilton M.C."/>
            <person name="Pernal S.F."/>
            <person name="Melathopoulos A.P."/>
            <person name="Yan X."/>
            <person name="Evans J.D."/>
        </authorList>
    </citation>
    <scope>NUCLEOTIDE SEQUENCE [LARGE SCALE GENOMIC DNA]</scope>
    <source>
        <strain evidence="4 5">BRL 01</strain>
    </source>
</reference>
<dbReference type="InterPro" id="IPR035979">
    <property type="entry name" value="RBD_domain_sf"/>
</dbReference>
<sequence>MAARKISNNNNNNPTEENSNEAKDTSKSIEPELTETVSKKSENISNIADNKNTNTETDMKKEDKLTVNDEKNKDNVNISEKNSTIVDNSEFKSKSEDNWGNVEEKKCVQKENGENTESGWGVETNENTEGGWGVETNENADGGWGDGDSKTADNVSSLPVNERNTSNTRAEAGYIRREEDRQYRDRSYDKYNTSREGRGSYRSRPDGEDEYPRKRYDRGEGDFGQDKRHRNDREEGYGSRNDNFVSRNSGYGSRERNYSPREDHYGTRERNYYQRDEGYSRDRSYPPREEGYYRERSYPPREEGYSRDRGYPPRDEGYYRERNYPQRGQRNYMPRENGYERNRVSDNYNRNLRSTYDPMAEDSGKSYEQRPKKVIPENVPPSKALGLFGLSLYATEDDLREFLNEELIDIKDFKITIICDHTTRKSKGFGFVYFQSLEDSIRAKELLTGKAIKGKEIRVDFSVSDALRPNYR</sequence>
<feature type="compositionally biased region" description="Basic and acidic residues" evidence="2">
    <location>
        <begin position="174"/>
        <end position="237"/>
    </location>
</feature>
<dbReference type="EMBL" id="KE647252">
    <property type="protein sequence ID" value="EQB60695.1"/>
    <property type="molecule type" value="Genomic_DNA"/>
</dbReference>
<dbReference type="Proteomes" id="UP000053780">
    <property type="component" value="Unassembled WGS sequence"/>
</dbReference>
<dbReference type="SUPFAM" id="SSF54928">
    <property type="entry name" value="RNA-binding domain, RBD"/>
    <property type="match status" value="1"/>
</dbReference>
<organism evidence="4 5">
    <name type="scientific">Vairimorpha apis BRL 01</name>
    <dbReference type="NCBI Taxonomy" id="1037528"/>
    <lineage>
        <taxon>Eukaryota</taxon>
        <taxon>Fungi</taxon>
        <taxon>Fungi incertae sedis</taxon>
        <taxon>Microsporidia</taxon>
        <taxon>Nosematidae</taxon>
        <taxon>Vairimorpha</taxon>
    </lineage>
</organism>
<dbReference type="PANTHER" id="PTHR48034">
    <property type="entry name" value="TRANSFORMER-2 SEX-DETERMINING PROTEIN-RELATED"/>
    <property type="match status" value="1"/>
</dbReference>
<feature type="compositionally biased region" description="Basic and acidic residues" evidence="2">
    <location>
        <begin position="89"/>
        <end position="113"/>
    </location>
</feature>
<dbReference type="GO" id="GO:0003723">
    <property type="term" value="F:RNA binding"/>
    <property type="evidence" value="ECO:0007669"/>
    <property type="project" value="UniProtKB-UniRule"/>
</dbReference>
<evidence type="ECO:0000256" key="1">
    <source>
        <dbReference type="PROSITE-ProRule" id="PRU00176"/>
    </source>
</evidence>
<name>T0MI88_9MICR</name>
<dbReference type="PROSITE" id="PS50102">
    <property type="entry name" value="RRM"/>
    <property type="match status" value="1"/>
</dbReference>
<feature type="compositionally biased region" description="Basic and acidic residues" evidence="2">
    <location>
        <begin position="20"/>
        <end position="30"/>
    </location>
</feature>
<evidence type="ECO:0000259" key="3">
    <source>
        <dbReference type="PROSITE" id="PS50102"/>
    </source>
</evidence>
<feature type="compositionally biased region" description="Polar residues" evidence="2">
    <location>
        <begin position="43"/>
        <end position="56"/>
    </location>
</feature>
<dbReference type="AlphaFoldDB" id="T0MI88"/>
<dbReference type="Gene3D" id="3.30.70.330">
    <property type="match status" value="1"/>
</dbReference>
<gene>
    <name evidence="4" type="ORF">NAPIS_ORF01738</name>
</gene>
<feature type="compositionally biased region" description="Polar residues" evidence="2">
    <location>
        <begin position="152"/>
        <end position="169"/>
    </location>
</feature>
<dbReference type="VEuPathDB" id="MicrosporidiaDB:NAPIS_ORF01738"/>
<dbReference type="SMART" id="SM00360">
    <property type="entry name" value="RRM"/>
    <property type="match status" value="1"/>
</dbReference>
<dbReference type="InterPro" id="IPR050441">
    <property type="entry name" value="RBM"/>
</dbReference>
<dbReference type="Pfam" id="PF00076">
    <property type="entry name" value="RRM_1"/>
    <property type="match status" value="1"/>
</dbReference>